<dbReference type="EMBL" id="CP047652">
    <property type="protein sequence ID" value="QHI95225.1"/>
    <property type="molecule type" value="Genomic_DNA"/>
</dbReference>
<feature type="transmembrane region" description="Helical" evidence="1">
    <location>
        <begin position="33"/>
        <end position="51"/>
    </location>
</feature>
<evidence type="ECO:0000313" key="3">
    <source>
        <dbReference type="Proteomes" id="UP000463975"/>
    </source>
</evidence>
<keyword evidence="1" id="KW-0812">Transmembrane</keyword>
<keyword evidence="1" id="KW-1133">Transmembrane helix</keyword>
<sequence>MPQTYIYVIAFLITALVKFFFPQLSRLLTVIEYMWLACIVLFGLLEFYLNYKYGKNAGQI</sequence>
<accession>A0A6P1N9I4</accession>
<gene>
    <name evidence="2" type="ORF">GT348_02070</name>
</gene>
<dbReference type="AlphaFoldDB" id="A0A6P1N9I4"/>
<dbReference type="Proteomes" id="UP000463975">
    <property type="component" value="Chromosome"/>
</dbReference>
<organism evidence="2 3">
    <name type="scientific">Aristophania vespae</name>
    <dbReference type="NCBI Taxonomy" id="2697033"/>
    <lineage>
        <taxon>Bacteria</taxon>
        <taxon>Pseudomonadati</taxon>
        <taxon>Pseudomonadota</taxon>
        <taxon>Alphaproteobacteria</taxon>
        <taxon>Acetobacterales</taxon>
        <taxon>Acetobacteraceae</taxon>
        <taxon>Aristophania</taxon>
    </lineage>
</organism>
<evidence type="ECO:0000256" key="1">
    <source>
        <dbReference type="SAM" id="Phobius"/>
    </source>
</evidence>
<name>A0A6P1N9I4_9PROT</name>
<evidence type="ECO:0000313" key="2">
    <source>
        <dbReference type="EMBL" id="QHI95225.1"/>
    </source>
</evidence>
<keyword evidence="1" id="KW-0472">Membrane</keyword>
<protein>
    <submittedName>
        <fullName evidence="2">Uncharacterized protein</fullName>
    </submittedName>
</protein>
<keyword evidence="3" id="KW-1185">Reference proteome</keyword>
<reference evidence="2 3" key="1">
    <citation type="submission" date="2020-01" db="EMBL/GenBank/DDBJ databases">
        <title>Genome sequencing of strain KACC 21507.</title>
        <authorList>
            <person name="Heo J."/>
            <person name="Kim S.-J."/>
            <person name="Kim J.-S."/>
            <person name="Hong S.-B."/>
            <person name="Kwon S.-W."/>
        </authorList>
    </citation>
    <scope>NUCLEOTIDE SEQUENCE [LARGE SCALE GENOMIC DNA]</scope>
    <source>
        <strain evidence="2 3">KACC 21507</strain>
    </source>
</reference>
<dbReference type="KEGG" id="bomb:GT348_02070"/>
<proteinExistence type="predicted"/>
<dbReference type="RefSeq" id="WP_160618303.1">
    <property type="nucleotide sequence ID" value="NZ_CP047652.1"/>
</dbReference>
<feature type="transmembrane region" description="Helical" evidence="1">
    <location>
        <begin position="5"/>
        <end position="21"/>
    </location>
</feature>